<keyword evidence="3" id="KW-1185">Reference proteome</keyword>
<protein>
    <submittedName>
        <fullName evidence="2">Uncharacterized protein</fullName>
    </submittedName>
</protein>
<evidence type="ECO:0000313" key="3">
    <source>
        <dbReference type="Proteomes" id="UP000266673"/>
    </source>
</evidence>
<accession>A0A397VKY5</accession>
<name>A0A397VKY5_9GLOM</name>
<organism evidence="2 3">
    <name type="scientific">Gigaspora rosea</name>
    <dbReference type="NCBI Taxonomy" id="44941"/>
    <lineage>
        <taxon>Eukaryota</taxon>
        <taxon>Fungi</taxon>
        <taxon>Fungi incertae sedis</taxon>
        <taxon>Mucoromycota</taxon>
        <taxon>Glomeromycotina</taxon>
        <taxon>Glomeromycetes</taxon>
        <taxon>Diversisporales</taxon>
        <taxon>Gigasporaceae</taxon>
        <taxon>Gigaspora</taxon>
    </lineage>
</organism>
<dbReference type="AlphaFoldDB" id="A0A397VKY5"/>
<evidence type="ECO:0000313" key="2">
    <source>
        <dbReference type="EMBL" id="RIB22508.1"/>
    </source>
</evidence>
<dbReference type="EMBL" id="QKWP01000306">
    <property type="protein sequence ID" value="RIB22508.1"/>
    <property type="molecule type" value="Genomic_DNA"/>
</dbReference>
<feature type="region of interest" description="Disordered" evidence="1">
    <location>
        <begin position="15"/>
        <end position="63"/>
    </location>
</feature>
<sequence length="153" mass="18320">MDICVLGGHLERKVRENRQVGEKHRNKSGAAIKKERKRREKSENHSGEGCWNKTLKGEQKREKTKEEKEWEECKYIVIEELDQWINTDLRAIVFLLFGICPGFASMYNRNCHIKNRLATLLSTNLTKHFWVRAYWSWASIKFNKAFWVRAYWD</sequence>
<comment type="caution">
    <text evidence="2">The sequence shown here is derived from an EMBL/GenBank/DDBJ whole genome shotgun (WGS) entry which is preliminary data.</text>
</comment>
<evidence type="ECO:0000256" key="1">
    <source>
        <dbReference type="SAM" id="MobiDB-lite"/>
    </source>
</evidence>
<gene>
    <name evidence="2" type="ORF">C2G38_2033539</name>
</gene>
<dbReference type="Proteomes" id="UP000266673">
    <property type="component" value="Unassembled WGS sequence"/>
</dbReference>
<reference evidence="2 3" key="1">
    <citation type="submission" date="2018-06" db="EMBL/GenBank/DDBJ databases">
        <title>Comparative genomics reveals the genomic features of Rhizophagus irregularis, R. cerebriforme, R. diaphanum and Gigaspora rosea, and their symbiotic lifestyle signature.</title>
        <authorList>
            <person name="Morin E."/>
            <person name="San Clemente H."/>
            <person name="Chen E.C.H."/>
            <person name="De La Providencia I."/>
            <person name="Hainaut M."/>
            <person name="Kuo A."/>
            <person name="Kohler A."/>
            <person name="Murat C."/>
            <person name="Tang N."/>
            <person name="Roy S."/>
            <person name="Loubradou J."/>
            <person name="Henrissat B."/>
            <person name="Grigoriev I.V."/>
            <person name="Corradi N."/>
            <person name="Roux C."/>
            <person name="Martin F.M."/>
        </authorList>
    </citation>
    <scope>NUCLEOTIDE SEQUENCE [LARGE SCALE GENOMIC DNA]</scope>
    <source>
        <strain evidence="2 3">DAOM 194757</strain>
    </source>
</reference>
<proteinExistence type="predicted"/>